<dbReference type="RefSeq" id="WP_425413174.1">
    <property type="nucleotide sequence ID" value="NZ_FMCU01000011.1"/>
</dbReference>
<dbReference type="GO" id="GO:0005524">
    <property type="term" value="F:ATP binding"/>
    <property type="evidence" value="ECO:0007669"/>
    <property type="project" value="UniProtKB-KW"/>
</dbReference>
<dbReference type="EMBL" id="FMCU01000011">
    <property type="protein sequence ID" value="SCF35781.1"/>
    <property type="molecule type" value="Genomic_DNA"/>
</dbReference>
<dbReference type="InterPro" id="IPR017871">
    <property type="entry name" value="ABC_transporter-like_CS"/>
</dbReference>
<dbReference type="SMART" id="SM00382">
    <property type="entry name" value="AAA"/>
    <property type="match status" value="1"/>
</dbReference>
<gene>
    <name evidence="6" type="ORF">GA0070216_11131</name>
</gene>
<dbReference type="PROSITE" id="PS50893">
    <property type="entry name" value="ABC_TRANSPORTER_2"/>
    <property type="match status" value="1"/>
</dbReference>
<dbReference type="PANTHER" id="PTHR43335">
    <property type="entry name" value="ABC TRANSPORTER, ATP-BINDING PROTEIN"/>
    <property type="match status" value="1"/>
</dbReference>
<organism evidence="6 7">
    <name type="scientific">Micromonospora matsumotoense</name>
    <dbReference type="NCBI Taxonomy" id="121616"/>
    <lineage>
        <taxon>Bacteria</taxon>
        <taxon>Bacillati</taxon>
        <taxon>Actinomycetota</taxon>
        <taxon>Actinomycetes</taxon>
        <taxon>Micromonosporales</taxon>
        <taxon>Micromonosporaceae</taxon>
        <taxon>Micromonospora</taxon>
    </lineage>
</organism>
<evidence type="ECO:0000313" key="6">
    <source>
        <dbReference type="EMBL" id="SCF35781.1"/>
    </source>
</evidence>
<dbReference type="STRING" id="121616.GA0070216_11131"/>
<keyword evidence="2" id="KW-0813">Transport</keyword>
<accession>A0A1C4ZSQ1</accession>
<keyword evidence="4" id="KW-0067">ATP-binding</keyword>
<dbReference type="PANTHER" id="PTHR43335:SF2">
    <property type="entry name" value="ABC TRANSPORTER, ATP-BINDING PROTEIN"/>
    <property type="match status" value="1"/>
</dbReference>
<evidence type="ECO:0000256" key="3">
    <source>
        <dbReference type="ARBA" id="ARBA00022741"/>
    </source>
</evidence>
<dbReference type="PROSITE" id="PS00211">
    <property type="entry name" value="ABC_TRANSPORTER_1"/>
    <property type="match status" value="1"/>
</dbReference>
<evidence type="ECO:0000256" key="1">
    <source>
        <dbReference type="ARBA" id="ARBA00005417"/>
    </source>
</evidence>
<dbReference type="InterPro" id="IPR003439">
    <property type="entry name" value="ABC_transporter-like_ATP-bd"/>
</dbReference>
<dbReference type="InterPro" id="IPR027417">
    <property type="entry name" value="P-loop_NTPase"/>
</dbReference>
<evidence type="ECO:0000259" key="5">
    <source>
        <dbReference type="PROSITE" id="PS50893"/>
    </source>
</evidence>
<dbReference type="Gene3D" id="3.40.50.300">
    <property type="entry name" value="P-loop containing nucleotide triphosphate hydrolases"/>
    <property type="match status" value="1"/>
</dbReference>
<dbReference type="GO" id="GO:0016887">
    <property type="term" value="F:ATP hydrolysis activity"/>
    <property type="evidence" value="ECO:0007669"/>
    <property type="project" value="InterPro"/>
</dbReference>
<proteinExistence type="inferred from homology"/>
<dbReference type="AlphaFoldDB" id="A0A1C4ZSQ1"/>
<dbReference type="InterPro" id="IPR003593">
    <property type="entry name" value="AAA+_ATPase"/>
</dbReference>
<protein>
    <submittedName>
        <fullName evidence="6">ABC-type multidrug transport system, ATPase component</fullName>
    </submittedName>
</protein>
<evidence type="ECO:0000256" key="2">
    <source>
        <dbReference type="ARBA" id="ARBA00022448"/>
    </source>
</evidence>
<keyword evidence="7" id="KW-1185">Reference proteome</keyword>
<name>A0A1C4ZSQ1_9ACTN</name>
<evidence type="ECO:0000256" key="4">
    <source>
        <dbReference type="ARBA" id="ARBA00022840"/>
    </source>
</evidence>
<comment type="similarity">
    <text evidence="1">Belongs to the ABC transporter superfamily.</text>
</comment>
<dbReference type="SUPFAM" id="SSF52540">
    <property type="entry name" value="P-loop containing nucleoside triphosphate hydrolases"/>
    <property type="match status" value="1"/>
</dbReference>
<feature type="domain" description="ABC transporter" evidence="5">
    <location>
        <begin position="6"/>
        <end position="236"/>
    </location>
</feature>
<evidence type="ECO:0000313" key="7">
    <source>
        <dbReference type="Proteomes" id="UP000198797"/>
    </source>
</evidence>
<keyword evidence="3" id="KW-0547">Nucleotide-binding</keyword>
<dbReference type="Proteomes" id="UP000198797">
    <property type="component" value="Unassembled WGS sequence"/>
</dbReference>
<sequence>MLSVIVEGNRLGQRYGKNWVIRDLSFSVPKGVSVLLGPNGAGKTTLLEMIATIRKPAAGALSVVGASATRAAEIRDIRRRTGYLPQFFGFFPGFTAQEFVEYCAWLKAVPNKYIVKLSREALSRVGLEDRASQTMRTLSGGMLRRVGIAQAVVHSPELVILDEPTVGLDPQQRIEFRALIRVLSDQTSFLVSTHLVDEVQHVADRVLVLSDGQISFDGSADELSAKSHDDAIGDTVLERGYSAVLSAGGRPTP</sequence>
<dbReference type="Pfam" id="PF00005">
    <property type="entry name" value="ABC_tran"/>
    <property type="match status" value="1"/>
</dbReference>
<reference evidence="7" key="1">
    <citation type="submission" date="2016-06" db="EMBL/GenBank/DDBJ databases">
        <authorList>
            <person name="Varghese N."/>
            <person name="Submissions Spin"/>
        </authorList>
    </citation>
    <scope>NUCLEOTIDE SEQUENCE [LARGE SCALE GENOMIC DNA]</scope>
    <source>
        <strain evidence="7">DSM 44100</strain>
    </source>
</reference>